<name>D4BJY8_9ENTR</name>
<keyword evidence="5" id="KW-0143">Chaperone</keyword>
<evidence type="ECO:0000313" key="8">
    <source>
        <dbReference type="EMBL" id="EFE06003.1"/>
    </source>
</evidence>
<dbReference type="SUPFAM" id="SSF49584">
    <property type="entry name" value="Periplasmic chaperone C-domain"/>
    <property type="match status" value="1"/>
</dbReference>
<dbReference type="InterPro" id="IPR016148">
    <property type="entry name" value="Pili_assmbl_chaperone_C"/>
</dbReference>
<feature type="domain" description="Pili assembly chaperone C-terminal" evidence="7">
    <location>
        <begin position="85"/>
        <end position="142"/>
    </location>
</feature>
<dbReference type="PANTHER" id="PTHR30251:SF2">
    <property type="entry name" value="FIMBRIAL CHAPERONE YADV-RELATED"/>
    <property type="match status" value="1"/>
</dbReference>
<feature type="domain" description="Pili assembly chaperone N-terminal" evidence="6">
    <location>
        <begin position="1"/>
        <end position="62"/>
    </location>
</feature>
<dbReference type="PRINTS" id="PR00969">
    <property type="entry name" value="CHAPERONPILI"/>
</dbReference>
<dbReference type="Proteomes" id="UP000003880">
    <property type="component" value="Unassembled WGS sequence"/>
</dbReference>
<accession>D4BJY8</accession>
<evidence type="ECO:0000256" key="4">
    <source>
        <dbReference type="ARBA" id="ARBA00022764"/>
    </source>
</evidence>
<organism evidence="8 9">
    <name type="scientific">Citrobacter youngae ATCC 29220</name>
    <dbReference type="NCBI Taxonomy" id="500640"/>
    <lineage>
        <taxon>Bacteria</taxon>
        <taxon>Pseudomonadati</taxon>
        <taxon>Pseudomonadota</taxon>
        <taxon>Gammaproteobacteria</taxon>
        <taxon>Enterobacterales</taxon>
        <taxon>Enterobacteriaceae</taxon>
        <taxon>Citrobacter</taxon>
        <taxon>Citrobacter freundii complex</taxon>
    </lineage>
</organism>
<evidence type="ECO:0000259" key="7">
    <source>
        <dbReference type="Pfam" id="PF02753"/>
    </source>
</evidence>
<evidence type="ECO:0000256" key="3">
    <source>
        <dbReference type="ARBA" id="ARBA00022729"/>
    </source>
</evidence>
<evidence type="ECO:0000256" key="5">
    <source>
        <dbReference type="ARBA" id="ARBA00023186"/>
    </source>
</evidence>
<comment type="caution">
    <text evidence="8">The sequence shown here is derived from an EMBL/GenBank/DDBJ whole genome shotgun (WGS) entry which is preliminary data.</text>
</comment>
<evidence type="ECO:0000256" key="1">
    <source>
        <dbReference type="ARBA" id="ARBA00004418"/>
    </source>
</evidence>
<dbReference type="Gene3D" id="2.60.40.10">
    <property type="entry name" value="Immunoglobulins"/>
    <property type="match status" value="2"/>
</dbReference>
<evidence type="ECO:0000259" key="6">
    <source>
        <dbReference type="Pfam" id="PF00345"/>
    </source>
</evidence>
<dbReference type="HOGENOM" id="CLU_070768_4_0_6"/>
<dbReference type="InterPro" id="IPR013783">
    <property type="entry name" value="Ig-like_fold"/>
</dbReference>
<dbReference type="AlphaFoldDB" id="D4BJY8"/>
<gene>
    <name evidence="8" type="ORF">CIT292_10982</name>
</gene>
<dbReference type="GO" id="GO:0030288">
    <property type="term" value="C:outer membrane-bounded periplasmic space"/>
    <property type="evidence" value="ECO:0007669"/>
    <property type="project" value="InterPro"/>
</dbReference>
<dbReference type="InterPro" id="IPR001829">
    <property type="entry name" value="Pili_assmbl_chaperone_bac"/>
</dbReference>
<evidence type="ECO:0000256" key="2">
    <source>
        <dbReference type="ARBA" id="ARBA00007399"/>
    </source>
</evidence>
<dbReference type="InterPro" id="IPR036316">
    <property type="entry name" value="Pili_assmbl_chap_C_dom_sf"/>
</dbReference>
<dbReference type="Pfam" id="PF02753">
    <property type="entry name" value="PapD_C"/>
    <property type="match status" value="1"/>
</dbReference>
<comment type="subcellular location">
    <subcellularLocation>
        <location evidence="1">Periplasm</location>
    </subcellularLocation>
</comment>
<dbReference type="InterPro" id="IPR016147">
    <property type="entry name" value="Pili_assmbl_chaperone_N"/>
</dbReference>
<sequence>MNPGDTNTISIVKTNTDTLPQDRESIFYFNYKAIPGLAESTSSSLMISVSSSMKLFYRPEKLSDEGADNAWQKIELSQHGKSIAIKNPTPYFVTLHTLSIDGQASSAVKNLMISPFSEISTPATMTAHSVKWNALTDQGGITSEKSTDL</sequence>
<dbReference type="GO" id="GO:0071555">
    <property type="term" value="P:cell wall organization"/>
    <property type="evidence" value="ECO:0007669"/>
    <property type="project" value="InterPro"/>
</dbReference>
<dbReference type="InterPro" id="IPR008962">
    <property type="entry name" value="PapD-like_sf"/>
</dbReference>
<dbReference type="Pfam" id="PF00345">
    <property type="entry name" value="PapD_N"/>
    <property type="match status" value="1"/>
</dbReference>
<comment type="similarity">
    <text evidence="2">Belongs to the periplasmic pilus chaperone family.</text>
</comment>
<proteinExistence type="inferred from homology"/>
<keyword evidence="4" id="KW-0574">Periplasm</keyword>
<dbReference type="PANTHER" id="PTHR30251">
    <property type="entry name" value="PILUS ASSEMBLY CHAPERONE"/>
    <property type="match status" value="1"/>
</dbReference>
<dbReference type="InterPro" id="IPR050643">
    <property type="entry name" value="Periplasmic_pilus_chap"/>
</dbReference>
<reference evidence="8 9" key="1">
    <citation type="submission" date="2010-02" db="EMBL/GenBank/DDBJ databases">
        <authorList>
            <person name="Weinstock G."/>
            <person name="Sodergren E."/>
            <person name="Clifton S."/>
            <person name="Fulton L."/>
            <person name="Fulton B."/>
            <person name="Courtney L."/>
            <person name="Fronick C."/>
            <person name="Harrison M."/>
            <person name="Strong C."/>
            <person name="Farmer C."/>
            <person name="Delahaunty K."/>
            <person name="Markovic C."/>
            <person name="Hall O."/>
            <person name="Minx P."/>
            <person name="Tomlinson C."/>
            <person name="Mitreva M."/>
            <person name="Nelson J."/>
            <person name="Hou S."/>
            <person name="Wollam A."/>
            <person name="Pepin K.H."/>
            <person name="Johnson M."/>
            <person name="Bhonagiri V."/>
            <person name="Zhang X."/>
            <person name="Suruliraj S."/>
            <person name="Warren W."/>
            <person name="Chinwalla A."/>
            <person name="Mardis E.R."/>
            <person name="Wilson R.K."/>
        </authorList>
    </citation>
    <scope>NUCLEOTIDE SEQUENCE [LARGE SCALE GENOMIC DNA]</scope>
    <source>
        <strain evidence="8 9">ATCC 29220</strain>
    </source>
</reference>
<dbReference type="EMBL" id="ABWL02000026">
    <property type="protein sequence ID" value="EFE06003.1"/>
    <property type="molecule type" value="Genomic_DNA"/>
</dbReference>
<keyword evidence="3" id="KW-0732">Signal</keyword>
<protein>
    <submittedName>
        <fullName evidence="8">Gram-negative pili assembly chaperone, C-terminal domain protein</fullName>
    </submittedName>
</protein>
<dbReference type="SUPFAM" id="SSF49354">
    <property type="entry name" value="PapD-like"/>
    <property type="match status" value="1"/>
</dbReference>
<evidence type="ECO:0000313" key="9">
    <source>
        <dbReference type="Proteomes" id="UP000003880"/>
    </source>
</evidence>
<dbReference type="eggNOG" id="COG3121">
    <property type="taxonomic scope" value="Bacteria"/>
</dbReference>